<feature type="compositionally biased region" description="Basic and acidic residues" evidence="1">
    <location>
        <begin position="90"/>
        <end position="101"/>
    </location>
</feature>
<evidence type="ECO:0000313" key="3">
    <source>
        <dbReference type="Proteomes" id="UP000053820"/>
    </source>
</evidence>
<gene>
    <name evidence="2" type="ORF">HYDPIDRAFT_114619</name>
</gene>
<name>A0A0C9W6E8_9AGAM</name>
<organism evidence="2 3">
    <name type="scientific">Hydnomerulius pinastri MD-312</name>
    <dbReference type="NCBI Taxonomy" id="994086"/>
    <lineage>
        <taxon>Eukaryota</taxon>
        <taxon>Fungi</taxon>
        <taxon>Dikarya</taxon>
        <taxon>Basidiomycota</taxon>
        <taxon>Agaricomycotina</taxon>
        <taxon>Agaricomycetes</taxon>
        <taxon>Agaricomycetidae</taxon>
        <taxon>Boletales</taxon>
        <taxon>Boletales incertae sedis</taxon>
        <taxon>Leucogyrophana</taxon>
    </lineage>
</organism>
<accession>A0A0C9W6E8</accession>
<feature type="region of interest" description="Disordered" evidence="1">
    <location>
        <begin position="74"/>
        <end position="101"/>
    </location>
</feature>
<dbReference type="EMBL" id="KN839855">
    <property type="protein sequence ID" value="KIJ62488.1"/>
    <property type="molecule type" value="Genomic_DNA"/>
</dbReference>
<evidence type="ECO:0000313" key="2">
    <source>
        <dbReference type="EMBL" id="KIJ62488.1"/>
    </source>
</evidence>
<dbReference type="Proteomes" id="UP000053820">
    <property type="component" value="Unassembled WGS sequence"/>
</dbReference>
<sequence length="101" mass="11241">MVRHWAEGSAAASARFGARSLSMSTPWLRAWIRGYSLRSPTIFVSCTYDPPSGDSRDVQVNLVIMEDPFGDRVCTPDGRTSESIPNKSQAYREHSGQEFLS</sequence>
<protein>
    <submittedName>
        <fullName evidence="2">Uncharacterized protein</fullName>
    </submittedName>
</protein>
<dbReference type="AlphaFoldDB" id="A0A0C9W6E8"/>
<dbReference type="HOGENOM" id="CLU_2292072_0_0_1"/>
<proteinExistence type="predicted"/>
<reference evidence="2 3" key="1">
    <citation type="submission" date="2014-04" db="EMBL/GenBank/DDBJ databases">
        <title>Evolutionary Origins and Diversification of the Mycorrhizal Mutualists.</title>
        <authorList>
            <consortium name="DOE Joint Genome Institute"/>
            <consortium name="Mycorrhizal Genomics Consortium"/>
            <person name="Kohler A."/>
            <person name="Kuo A."/>
            <person name="Nagy L.G."/>
            <person name="Floudas D."/>
            <person name="Copeland A."/>
            <person name="Barry K.W."/>
            <person name="Cichocki N."/>
            <person name="Veneault-Fourrey C."/>
            <person name="LaButti K."/>
            <person name="Lindquist E.A."/>
            <person name="Lipzen A."/>
            <person name="Lundell T."/>
            <person name="Morin E."/>
            <person name="Murat C."/>
            <person name="Riley R."/>
            <person name="Ohm R."/>
            <person name="Sun H."/>
            <person name="Tunlid A."/>
            <person name="Henrissat B."/>
            <person name="Grigoriev I.V."/>
            <person name="Hibbett D.S."/>
            <person name="Martin F."/>
        </authorList>
    </citation>
    <scope>NUCLEOTIDE SEQUENCE [LARGE SCALE GENOMIC DNA]</scope>
    <source>
        <strain evidence="2 3">MD-312</strain>
    </source>
</reference>
<evidence type="ECO:0000256" key="1">
    <source>
        <dbReference type="SAM" id="MobiDB-lite"/>
    </source>
</evidence>
<keyword evidence="3" id="KW-1185">Reference proteome</keyword>